<comment type="pathway">
    <text evidence="9">Porphyrin-containing compound metabolism; heme O biosynthesis; heme O from protoheme: step 1/1.</text>
</comment>
<comment type="function">
    <text evidence="9">Converts heme B (protoheme IX) to heme O by substitution of the vinyl group on carbon 2 of heme B porphyrin ring with a hydroxyethyl farnesyl side group.</text>
</comment>
<feature type="transmembrane region" description="Helical" evidence="9">
    <location>
        <begin position="31"/>
        <end position="54"/>
    </location>
</feature>
<evidence type="ECO:0000313" key="11">
    <source>
        <dbReference type="Proteomes" id="UP000198935"/>
    </source>
</evidence>
<keyword evidence="4 9" id="KW-0812">Transmembrane</keyword>
<keyword evidence="11" id="KW-1185">Reference proteome</keyword>
<proteinExistence type="inferred from homology"/>
<accession>A0A1H3MU68</accession>
<keyword evidence="5 9" id="KW-1133">Transmembrane helix</keyword>
<feature type="transmembrane region" description="Helical" evidence="9">
    <location>
        <begin position="66"/>
        <end position="90"/>
    </location>
</feature>
<dbReference type="EMBL" id="FNPI01000003">
    <property type="protein sequence ID" value="SDY80221.1"/>
    <property type="molecule type" value="Genomic_DNA"/>
</dbReference>
<evidence type="ECO:0000313" key="10">
    <source>
        <dbReference type="EMBL" id="SDY80221.1"/>
    </source>
</evidence>
<dbReference type="GO" id="GO:0005886">
    <property type="term" value="C:plasma membrane"/>
    <property type="evidence" value="ECO:0007669"/>
    <property type="project" value="UniProtKB-SubCell"/>
</dbReference>
<feature type="transmembrane region" description="Helical" evidence="9">
    <location>
        <begin position="163"/>
        <end position="184"/>
    </location>
</feature>
<protein>
    <recommendedName>
        <fullName evidence="9">Protoheme IX farnesyltransferase</fullName>
        <ecNumber evidence="9">2.5.1.141</ecNumber>
    </recommendedName>
    <alternativeName>
        <fullName evidence="9">Heme B farnesyltransferase</fullName>
    </alternativeName>
    <alternativeName>
        <fullName evidence="9">Heme O synthase</fullName>
    </alternativeName>
</protein>
<dbReference type="PANTHER" id="PTHR43448">
    <property type="entry name" value="PROTOHEME IX FARNESYLTRANSFERASE, MITOCHONDRIAL"/>
    <property type="match status" value="1"/>
</dbReference>
<organism evidence="10 11">
    <name type="scientific">Evansella caseinilytica</name>
    <dbReference type="NCBI Taxonomy" id="1503961"/>
    <lineage>
        <taxon>Bacteria</taxon>
        <taxon>Bacillati</taxon>
        <taxon>Bacillota</taxon>
        <taxon>Bacilli</taxon>
        <taxon>Bacillales</taxon>
        <taxon>Bacillaceae</taxon>
        <taxon>Evansella</taxon>
    </lineage>
</organism>
<dbReference type="Pfam" id="PF01040">
    <property type="entry name" value="UbiA"/>
    <property type="match status" value="1"/>
</dbReference>
<evidence type="ECO:0000256" key="6">
    <source>
        <dbReference type="ARBA" id="ARBA00023133"/>
    </source>
</evidence>
<comment type="subunit">
    <text evidence="9">Interacts with CtaA.</text>
</comment>
<dbReference type="PANTHER" id="PTHR43448:SF2">
    <property type="entry name" value="PROTOHEME IX FARNESYLTRANSFERASE, MITOCHONDRIAL"/>
    <property type="match status" value="1"/>
</dbReference>
<evidence type="ECO:0000256" key="7">
    <source>
        <dbReference type="ARBA" id="ARBA00023136"/>
    </source>
</evidence>
<feature type="transmembrane region" description="Helical" evidence="9">
    <location>
        <begin position="139"/>
        <end position="156"/>
    </location>
</feature>
<dbReference type="InterPro" id="IPR030470">
    <property type="entry name" value="UbiA_prenylTrfase_CS"/>
</dbReference>
<dbReference type="Gene3D" id="1.10.357.140">
    <property type="entry name" value="UbiA prenyltransferase"/>
    <property type="match status" value="1"/>
</dbReference>
<feature type="transmembrane region" description="Helical" evidence="9">
    <location>
        <begin position="238"/>
        <end position="266"/>
    </location>
</feature>
<dbReference type="Proteomes" id="UP000198935">
    <property type="component" value="Unassembled WGS sequence"/>
</dbReference>
<evidence type="ECO:0000256" key="4">
    <source>
        <dbReference type="ARBA" id="ARBA00022692"/>
    </source>
</evidence>
<keyword evidence="6 9" id="KW-0350">Heme biosynthesis</keyword>
<dbReference type="UniPathway" id="UPA00834">
    <property type="reaction ID" value="UER00712"/>
</dbReference>
<dbReference type="CDD" id="cd13957">
    <property type="entry name" value="PT_UbiA_Cox10"/>
    <property type="match status" value="1"/>
</dbReference>
<dbReference type="AlphaFoldDB" id="A0A1H3MU68"/>
<evidence type="ECO:0000256" key="2">
    <source>
        <dbReference type="ARBA" id="ARBA00022475"/>
    </source>
</evidence>
<comment type="similarity">
    <text evidence="9">Belongs to the UbiA prenyltransferase family. Protoheme IX farnesyltransferase subfamily.</text>
</comment>
<dbReference type="OrthoDB" id="9814417at2"/>
<comment type="miscellaneous">
    <text evidence="9">Carbon 2 of the heme B porphyrin ring is defined according to the Fischer nomenclature.</text>
</comment>
<keyword evidence="2 9" id="KW-1003">Cell membrane</keyword>
<dbReference type="GO" id="GO:0008495">
    <property type="term" value="F:protoheme IX farnesyltransferase activity"/>
    <property type="evidence" value="ECO:0007669"/>
    <property type="project" value="UniProtKB-UniRule"/>
</dbReference>
<name>A0A1H3MU68_9BACI</name>
<reference evidence="11" key="1">
    <citation type="submission" date="2016-10" db="EMBL/GenBank/DDBJ databases">
        <authorList>
            <person name="Varghese N."/>
            <person name="Submissions S."/>
        </authorList>
    </citation>
    <scope>NUCLEOTIDE SEQUENCE [LARGE SCALE GENOMIC DNA]</scope>
    <source>
        <strain evidence="11">SP</strain>
    </source>
</reference>
<evidence type="ECO:0000256" key="3">
    <source>
        <dbReference type="ARBA" id="ARBA00022679"/>
    </source>
</evidence>
<dbReference type="STRING" id="1503961.SAMN05421736_103342"/>
<evidence type="ECO:0000256" key="5">
    <source>
        <dbReference type="ARBA" id="ARBA00022989"/>
    </source>
</evidence>
<feature type="transmembrane region" description="Helical" evidence="9">
    <location>
        <begin position="111"/>
        <end position="133"/>
    </location>
</feature>
<dbReference type="NCBIfam" id="TIGR01473">
    <property type="entry name" value="cyoE_ctaB"/>
    <property type="match status" value="1"/>
</dbReference>
<dbReference type="InterPro" id="IPR006369">
    <property type="entry name" value="Protohaem_IX_farnesylTrfase"/>
</dbReference>
<keyword evidence="3 9" id="KW-0808">Transferase</keyword>
<dbReference type="HAMAP" id="MF_00154">
    <property type="entry name" value="CyoE_CtaB"/>
    <property type="match status" value="1"/>
</dbReference>
<evidence type="ECO:0000256" key="8">
    <source>
        <dbReference type="ARBA" id="ARBA00047690"/>
    </source>
</evidence>
<comment type="subcellular location">
    <subcellularLocation>
        <location evidence="9">Cell membrane</location>
        <topology evidence="9">Multi-pass membrane protein</topology>
    </subcellularLocation>
    <subcellularLocation>
        <location evidence="1">Membrane</location>
        <topology evidence="1">Multi-pass membrane protein</topology>
    </subcellularLocation>
</comment>
<gene>
    <name evidence="9" type="primary">ctaB</name>
    <name evidence="10" type="ORF">SAMN05421736_103342</name>
</gene>
<feature type="transmembrane region" description="Helical" evidence="9">
    <location>
        <begin position="190"/>
        <end position="210"/>
    </location>
</feature>
<dbReference type="EC" id="2.5.1.141" evidence="9"/>
<evidence type="ECO:0000256" key="9">
    <source>
        <dbReference type="HAMAP-Rule" id="MF_00154"/>
    </source>
</evidence>
<dbReference type="GO" id="GO:0048034">
    <property type="term" value="P:heme O biosynthetic process"/>
    <property type="evidence" value="ECO:0007669"/>
    <property type="project" value="UniProtKB-UniRule"/>
</dbReference>
<keyword evidence="7 9" id="KW-0472">Membrane</keyword>
<dbReference type="InterPro" id="IPR000537">
    <property type="entry name" value="UbiA_prenyltransferase"/>
</dbReference>
<dbReference type="InterPro" id="IPR044878">
    <property type="entry name" value="UbiA_sf"/>
</dbReference>
<dbReference type="PROSITE" id="PS00943">
    <property type="entry name" value="UBIA"/>
    <property type="match status" value="1"/>
</dbReference>
<sequence length="314" mass="35496">MKKRERRFFGRKTDHARFASEKKKVNFVSDIISLVKFGVLLSNVFPVFTGFWLALVFTERALLDHWSVLLFTLAGSTLVMAGALIINNWYDADIDSLMARTKSRPTVTGSIPPQAVWISGVATTVGGFVFLTFTTMEATIYAFVGWFTYVVLYTMWSKRRYTWNTAVGSISGAVTPMIGWAAVAKAFHPVPLLLFLLLFLWQMPHTYAIAIRRYEEYKAAGVAMLPVVRGIRAAKWQISFYVVWLLPVPFLLGALGPVFVTAGTLLNIGWIVFTVSGFYTKDNVQWAYLLFLYSVGYLMLLFLVMIIVTLPVFR</sequence>
<feature type="transmembrane region" description="Helical" evidence="9">
    <location>
        <begin position="286"/>
        <end position="313"/>
    </location>
</feature>
<evidence type="ECO:0000256" key="1">
    <source>
        <dbReference type="ARBA" id="ARBA00004141"/>
    </source>
</evidence>
<comment type="catalytic activity">
    <reaction evidence="8 9">
        <text>heme b + (2E,6E)-farnesyl diphosphate + H2O = Fe(II)-heme o + diphosphate</text>
        <dbReference type="Rhea" id="RHEA:28070"/>
        <dbReference type="ChEBI" id="CHEBI:15377"/>
        <dbReference type="ChEBI" id="CHEBI:33019"/>
        <dbReference type="ChEBI" id="CHEBI:60344"/>
        <dbReference type="ChEBI" id="CHEBI:60530"/>
        <dbReference type="ChEBI" id="CHEBI:175763"/>
        <dbReference type="EC" id="2.5.1.141"/>
    </reaction>
</comment>